<feature type="transmembrane region" description="Helical" evidence="1">
    <location>
        <begin position="180"/>
        <end position="199"/>
    </location>
</feature>
<keyword evidence="1" id="KW-0472">Membrane</keyword>
<reference evidence="3" key="1">
    <citation type="journal article" date="2020" name="mSystems">
        <title>Genome- and Community-Level Interaction Insights into Carbon Utilization and Element Cycling Functions of Hydrothermarchaeota in Hydrothermal Sediment.</title>
        <authorList>
            <person name="Zhou Z."/>
            <person name="Liu Y."/>
            <person name="Xu W."/>
            <person name="Pan J."/>
            <person name="Luo Z.H."/>
            <person name="Li M."/>
        </authorList>
    </citation>
    <scope>NUCLEOTIDE SEQUENCE [LARGE SCALE GENOMIC DNA]</scope>
    <source>
        <strain evidence="3">SpSt-618</strain>
    </source>
</reference>
<dbReference type="EMBL" id="DTAI01000042">
    <property type="protein sequence ID" value="HGN36159.1"/>
    <property type="molecule type" value="Genomic_DNA"/>
</dbReference>
<feature type="transmembrane region" description="Helical" evidence="1">
    <location>
        <begin position="206"/>
        <end position="224"/>
    </location>
</feature>
<dbReference type="GO" id="GO:0004175">
    <property type="term" value="F:endopeptidase activity"/>
    <property type="evidence" value="ECO:0007669"/>
    <property type="project" value="UniProtKB-ARBA"/>
</dbReference>
<keyword evidence="3" id="KW-0645">Protease</keyword>
<evidence type="ECO:0000256" key="1">
    <source>
        <dbReference type="SAM" id="Phobius"/>
    </source>
</evidence>
<keyword evidence="3" id="KW-0482">Metalloprotease</keyword>
<gene>
    <name evidence="3" type="ORF">ENT87_01205</name>
</gene>
<dbReference type="GO" id="GO:0008237">
    <property type="term" value="F:metallopeptidase activity"/>
    <property type="evidence" value="ECO:0007669"/>
    <property type="project" value="UniProtKB-KW"/>
</dbReference>
<comment type="caution">
    <text evidence="3">The sequence shown here is derived from an EMBL/GenBank/DDBJ whole genome shotgun (WGS) entry which is preliminary data.</text>
</comment>
<keyword evidence="3" id="KW-0378">Hydrolase</keyword>
<dbReference type="Pfam" id="PF02517">
    <property type="entry name" value="Rce1-like"/>
    <property type="match status" value="1"/>
</dbReference>
<dbReference type="AlphaFoldDB" id="A0A7J3I618"/>
<dbReference type="InterPro" id="IPR003675">
    <property type="entry name" value="Rce1/LyrA-like_dom"/>
</dbReference>
<keyword evidence="1" id="KW-1133">Transmembrane helix</keyword>
<evidence type="ECO:0000259" key="2">
    <source>
        <dbReference type="Pfam" id="PF02517"/>
    </source>
</evidence>
<organism evidence="3">
    <name type="scientific">Ignisphaera aggregans</name>
    <dbReference type="NCBI Taxonomy" id="334771"/>
    <lineage>
        <taxon>Archaea</taxon>
        <taxon>Thermoproteota</taxon>
        <taxon>Thermoprotei</taxon>
        <taxon>Desulfurococcales</taxon>
        <taxon>Desulfurococcaceae</taxon>
        <taxon>Ignisphaera</taxon>
    </lineage>
</organism>
<feature type="transmembrane region" description="Helical" evidence="1">
    <location>
        <begin position="28"/>
        <end position="50"/>
    </location>
</feature>
<feature type="transmembrane region" description="Helical" evidence="1">
    <location>
        <begin position="127"/>
        <end position="145"/>
    </location>
</feature>
<dbReference type="GO" id="GO:0080120">
    <property type="term" value="P:CAAX-box protein maturation"/>
    <property type="evidence" value="ECO:0007669"/>
    <property type="project" value="UniProtKB-ARBA"/>
</dbReference>
<feature type="transmembrane region" description="Helical" evidence="1">
    <location>
        <begin position="70"/>
        <end position="95"/>
    </location>
</feature>
<keyword evidence="1" id="KW-0812">Transmembrane</keyword>
<evidence type="ECO:0000313" key="3">
    <source>
        <dbReference type="EMBL" id="HGN36159.1"/>
    </source>
</evidence>
<dbReference type="GO" id="GO:0006508">
    <property type="term" value="P:proteolysis"/>
    <property type="evidence" value="ECO:0007669"/>
    <property type="project" value="UniProtKB-KW"/>
</dbReference>
<proteinExistence type="predicted"/>
<feature type="domain" description="CAAX prenyl protease 2/Lysostaphin resistance protein A-like" evidence="2">
    <location>
        <begin position="125"/>
        <end position="217"/>
    </location>
</feature>
<protein>
    <submittedName>
        <fullName evidence="3">CPBP family intramembrane metalloprotease</fullName>
    </submittedName>
</protein>
<sequence>MIMLSIRLPWLIIAGAERFFVPPSEVEFYIGQSCKYFCIFFVMVIIMYRFGISFRNIGVGSTVRLALSDIIHGGVFALFYILITWIISIVSIPFLPEKTDTVTFNIFYGYVIPVEKMLKLISILNPWFYAVYMTIVPAFIEELYFRGFSINLLKNMFRNLWVVNFLQTVSFSALHWYRGLLAGIIPMFIFGFIFGFLTIRNNFRLTSVLTGHLLVNTLSVFLYLRGLEMVS</sequence>
<accession>A0A7J3I618</accession>
<name>A0A7J3I618_9CREN</name>